<proteinExistence type="predicted"/>
<keyword evidence="2" id="KW-0067">ATP-binding</keyword>
<evidence type="ECO:0000313" key="5">
    <source>
        <dbReference type="EMBL" id="MBP2324951.1"/>
    </source>
</evidence>
<evidence type="ECO:0000256" key="1">
    <source>
        <dbReference type="ARBA" id="ARBA00022741"/>
    </source>
</evidence>
<dbReference type="PROSITE" id="PS50837">
    <property type="entry name" value="NACHT"/>
    <property type="match status" value="1"/>
</dbReference>
<feature type="domain" description="Guanylate cyclase" evidence="3">
    <location>
        <begin position="12"/>
        <end position="131"/>
    </location>
</feature>
<dbReference type="SUPFAM" id="SSF55073">
    <property type="entry name" value="Nucleotide cyclase"/>
    <property type="match status" value="1"/>
</dbReference>
<dbReference type="Proteomes" id="UP001519332">
    <property type="component" value="Unassembled WGS sequence"/>
</dbReference>
<organism evidence="5 6">
    <name type="scientific">Kibdelosporangium banguiense</name>
    <dbReference type="NCBI Taxonomy" id="1365924"/>
    <lineage>
        <taxon>Bacteria</taxon>
        <taxon>Bacillati</taxon>
        <taxon>Actinomycetota</taxon>
        <taxon>Actinomycetes</taxon>
        <taxon>Pseudonocardiales</taxon>
        <taxon>Pseudonocardiaceae</taxon>
        <taxon>Kibdelosporangium</taxon>
    </lineage>
</organism>
<evidence type="ECO:0000313" key="6">
    <source>
        <dbReference type="Proteomes" id="UP001519332"/>
    </source>
</evidence>
<dbReference type="SUPFAM" id="SSF52540">
    <property type="entry name" value="P-loop containing nucleoside triphosphate hydrolases"/>
    <property type="match status" value="1"/>
</dbReference>
<dbReference type="Gene3D" id="3.40.50.300">
    <property type="entry name" value="P-loop containing nucleotide triphosphate hydrolases"/>
    <property type="match status" value="1"/>
</dbReference>
<dbReference type="Gene3D" id="3.80.10.10">
    <property type="entry name" value="Ribonuclease Inhibitor"/>
    <property type="match status" value="1"/>
</dbReference>
<dbReference type="SUPFAM" id="SSF52047">
    <property type="entry name" value="RNI-like"/>
    <property type="match status" value="1"/>
</dbReference>
<evidence type="ECO:0000259" key="3">
    <source>
        <dbReference type="PROSITE" id="PS50125"/>
    </source>
</evidence>
<evidence type="ECO:0000259" key="4">
    <source>
        <dbReference type="PROSITE" id="PS50837"/>
    </source>
</evidence>
<feature type="domain" description="NACHT" evidence="4">
    <location>
        <begin position="273"/>
        <end position="621"/>
    </location>
</feature>
<dbReference type="PROSITE" id="PS50125">
    <property type="entry name" value="GUANYLATE_CYCLASE_2"/>
    <property type="match status" value="1"/>
</dbReference>
<dbReference type="InterPro" id="IPR027417">
    <property type="entry name" value="P-loop_NTPase"/>
</dbReference>
<dbReference type="PANTHER" id="PTHR46844">
    <property type="entry name" value="SLR5058 PROTEIN"/>
    <property type="match status" value="1"/>
</dbReference>
<dbReference type="PANTHER" id="PTHR46844:SF1">
    <property type="entry name" value="SLR5058 PROTEIN"/>
    <property type="match status" value="1"/>
</dbReference>
<gene>
    <name evidence="5" type="ORF">JOF56_005336</name>
</gene>
<dbReference type="InterPro" id="IPR029787">
    <property type="entry name" value="Nucleotide_cyclase"/>
</dbReference>
<dbReference type="EMBL" id="JAGINW010000001">
    <property type="protein sequence ID" value="MBP2324951.1"/>
    <property type="molecule type" value="Genomic_DNA"/>
</dbReference>
<accession>A0ABS4TKN8</accession>
<dbReference type="RefSeq" id="WP_209642211.1">
    <property type="nucleotide sequence ID" value="NZ_JAGINW010000001.1"/>
</dbReference>
<keyword evidence="6" id="KW-1185">Reference proteome</keyword>
<comment type="caution">
    <text evidence="5">The sequence shown here is derived from an EMBL/GenBank/DDBJ whole genome shotgun (WGS) entry which is preliminary data.</text>
</comment>
<dbReference type="Gene3D" id="3.30.70.1230">
    <property type="entry name" value="Nucleotide cyclase"/>
    <property type="match status" value="1"/>
</dbReference>
<evidence type="ECO:0000256" key="2">
    <source>
        <dbReference type="ARBA" id="ARBA00022840"/>
    </source>
</evidence>
<sequence>MEGQRRLAVHRTILVVDIEGFSSLTNVEQPAVRAGLYLALQGAFEKADIPWSECIHEDRGDGVFVLAPPQVPKSLFAELLPGALVEALRHYNSQTDDRMRIRLRMALNAGDVTPDGNGASGAAINLAFRLIDAPQLREALAESAGLLAVISSAYFYDDVMRHSPPCDLATFRRVRVEVKQTDSLAWICRPDDPYPPGGNRDESWEVERRYLNLVAEEHATFEMFQVARAGMPLGAPFDEYYVMPPITRRQTTGKRSELTGAGTDPVNAITDARRVLLLGGAGAGKTTFLNWMAYVAATRGQEGPWRDVVPFFLSLRHFPSARMPQRPEELLATVAPTLTGGKLAEWVDELFTKGRAMLLVDGLDELVADRRNDVKRWLERFVRTYPEARYVVSTRPSAVDDSWFLDLPGRTGLIRFELLPLSSSGLDQVIEHWYRAARTQEFDTDQQQWLSACEASLRDSLATRPNLRTLVASPLLAALLCALYRQNNQYLPRTRRELLDQSLDLLLGRWDNIKVSATDDSHHRVAVEEELQLTKAEQLILLERFAAPMVRGAELMVSRADAERRLERAMTGLRSQGLAPDRLLQHMLVRTGLLREHPAEQKIQFVHRTFRDYLAAADMVKAGELETLVENAHKDSWYEVVFMAAAQAREREVADLLQRLLRQASQTKDQRLADRLQLVAAACLGYADVVYPDQVRVDVQNAVRRLIPPTDFHEAEMLARAGRFVIELLPGPDQLTGPGKDTVSPFVIRTLAMIGGEEAWEKIRPFTAMHQSTVVDELLRGWREFDFADDYARFLLSQVDFGDRVLPVRRWDLLPRLRHLTTLTALKVIGDVALEDGRDGIYPLAALRSLRSLEIVANQTIRDLSPLARSHTLRVLRITGHSKLIDLSALAGCTVQRLTLLPVARTERDSMMDLTTLAGAPLTSLSINHPRLATGLHDLPGELPLVDLEIINRPDKRSLLGIERFTALEKVTVHGVPADAEVEALATLPALRHLVLKTPEPVGALARLWPLGRSLDVLELDGVHDPVAAEAAIGPDFEAELRIGS</sequence>
<dbReference type="InterPro" id="IPR007111">
    <property type="entry name" value="NACHT_NTPase"/>
</dbReference>
<keyword evidence="1" id="KW-0547">Nucleotide-binding</keyword>
<dbReference type="InterPro" id="IPR032675">
    <property type="entry name" value="LRR_dom_sf"/>
</dbReference>
<protein>
    <submittedName>
        <fullName evidence="5">ATPase</fullName>
    </submittedName>
</protein>
<dbReference type="Pfam" id="PF05729">
    <property type="entry name" value="NACHT"/>
    <property type="match status" value="1"/>
</dbReference>
<name>A0ABS4TKN8_9PSEU</name>
<dbReference type="InterPro" id="IPR001054">
    <property type="entry name" value="A/G_cyclase"/>
</dbReference>
<reference evidence="5 6" key="1">
    <citation type="submission" date="2021-03" db="EMBL/GenBank/DDBJ databases">
        <title>Sequencing the genomes of 1000 actinobacteria strains.</title>
        <authorList>
            <person name="Klenk H.-P."/>
        </authorList>
    </citation>
    <scope>NUCLEOTIDE SEQUENCE [LARGE SCALE GENOMIC DNA]</scope>
    <source>
        <strain evidence="5 6">DSM 46670</strain>
    </source>
</reference>